<dbReference type="GO" id="GO:0016791">
    <property type="term" value="F:phosphatase activity"/>
    <property type="evidence" value="ECO:0007669"/>
    <property type="project" value="TreeGrafter"/>
</dbReference>
<reference evidence="1 2" key="1">
    <citation type="submission" date="2016-11" db="EMBL/GenBank/DDBJ databases">
        <title>Complete genome sequence of Sulfitobacter sp. AM1-D1, a toxic bacteria associated with marine dinoflagellate Alexandrium minutum in East China Sea.</title>
        <authorList>
            <person name="Yang Q."/>
            <person name="Zhang X."/>
            <person name="Tian X."/>
        </authorList>
    </citation>
    <scope>NUCLEOTIDE SEQUENCE [LARGE SCALE GENOMIC DNA]</scope>
    <source>
        <strain evidence="1 2">AM1-D1</strain>
    </source>
</reference>
<accession>A0A1J0WKD9</accession>
<keyword evidence="2" id="KW-1185">Reference proteome</keyword>
<dbReference type="PANTHER" id="PTHR48100:SF1">
    <property type="entry name" value="HISTIDINE PHOSPHATASE FAMILY PROTEIN-RELATED"/>
    <property type="match status" value="1"/>
</dbReference>
<dbReference type="PANTHER" id="PTHR48100">
    <property type="entry name" value="BROAD-SPECIFICITY PHOSPHATASE YOR283W-RELATED"/>
    <property type="match status" value="1"/>
</dbReference>
<evidence type="ECO:0000313" key="2">
    <source>
        <dbReference type="Proteomes" id="UP000181897"/>
    </source>
</evidence>
<dbReference type="AlphaFoldDB" id="A0A1J0WKD9"/>
<dbReference type="InterPro" id="IPR050275">
    <property type="entry name" value="PGM_Phosphatase"/>
</dbReference>
<sequence length="193" mass="21586">MTTWHWVRHGPTHEKTFVGWRDVPADLSDAARLARLTGFLPDTALIVSSDLSRSITTADALEAPRRHRLPHRHDLRELHFGDWDGKHFTEIERTHPELSRTYWESPGDVAAPGGESWNEAAARVSAAVDALNSRHPDAHIIAVAHFGVILTQVQRALGVSATEAMAHKIDNLSVTELHHRAGTWQVQRINHLP</sequence>
<proteinExistence type="predicted"/>
<evidence type="ECO:0000313" key="1">
    <source>
        <dbReference type="EMBL" id="APE44733.1"/>
    </source>
</evidence>
<dbReference type="STRING" id="1917485.BOO69_15950"/>
<dbReference type="SMART" id="SM00855">
    <property type="entry name" value="PGAM"/>
    <property type="match status" value="1"/>
</dbReference>
<dbReference type="RefSeq" id="WP_071973079.1">
    <property type="nucleotide sequence ID" value="NZ_CP018076.1"/>
</dbReference>
<dbReference type="Proteomes" id="UP000181897">
    <property type="component" value="Chromosome"/>
</dbReference>
<dbReference type="InterPro" id="IPR029033">
    <property type="entry name" value="His_PPase_superfam"/>
</dbReference>
<dbReference type="KEGG" id="suam:BOO69_15950"/>
<dbReference type="OrthoDB" id="8347407at2"/>
<dbReference type="Gene3D" id="3.40.50.1240">
    <property type="entry name" value="Phosphoglycerate mutase-like"/>
    <property type="match status" value="1"/>
</dbReference>
<dbReference type="EMBL" id="CP018076">
    <property type="protein sequence ID" value="APE44733.1"/>
    <property type="molecule type" value="Genomic_DNA"/>
</dbReference>
<dbReference type="SUPFAM" id="SSF53254">
    <property type="entry name" value="Phosphoglycerate mutase-like"/>
    <property type="match status" value="1"/>
</dbReference>
<name>A0A1J0WKD9_9RHOB</name>
<dbReference type="InterPro" id="IPR013078">
    <property type="entry name" value="His_Pase_superF_clade-1"/>
</dbReference>
<gene>
    <name evidence="1" type="ORF">BOO69_15950</name>
</gene>
<dbReference type="GO" id="GO:0005737">
    <property type="term" value="C:cytoplasm"/>
    <property type="evidence" value="ECO:0007669"/>
    <property type="project" value="TreeGrafter"/>
</dbReference>
<organism evidence="1 2">
    <name type="scientific">Sulfitobacter alexandrii</name>
    <dbReference type="NCBI Taxonomy" id="1917485"/>
    <lineage>
        <taxon>Bacteria</taxon>
        <taxon>Pseudomonadati</taxon>
        <taxon>Pseudomonadota</taxon>
        <taxon>Alphaproteobacteria</taxon>
        <taxon>Rhodobacterales</taxon>
        <taxon>Roseobacteraceae</taxon>
        <taxon>Sulfitobacter</taxon>
    </lineage>
</organism>
<dbReference type="Pfam" id="PF00300">
    <property type="entry name" value="His_Phos_1"/>
    <property type="match status" value="1"/>
</dbReference>
<protein>
    <submittedName>
        <fullName evidence="1">Histidine phosphatase family protein</fullName>
    </submittedName>
</protein>